<dbReference type="InterPro" id="IPR031325">
    <property type="entry name" value="RHS_repeat"/>
</dbReference>
<dbReference type="InterPro" id="IPR006530">
    <property type="entry name" value="YD"/>
</dbReference>
<organism evidence="4 5">
    <name type="scientific">Urbifossiella limnaea</name>
    <dbReference type="NCBI Taxonomy" id="2528023"/>
    <lineage>
        <taxon>Bacteria</taxon>
        <taxon>Pseudomonadati</taxon>
        <taxon>Planctomycetota</taxon>
        <taxon>Planctomycetia</taxon>
        <taxon>Gemmatales</taxon>
        <taxon>Gemmataceae</taxon>
        <taxon>Urbifossiella</taxon>
    </lineage>
</organism>
<dbReference type="PANTHER" id="PTHR32305">
    <property type="match status" value="1"/>
</dbReference>
<dbReference type="NCBIfam" id="TIGR03696">
    <property type="entry name" value="Rhs_assc_core"/>
    <property type="match status" value="1"/>
</dbReference>
<protein>
    <submittedName>
        <fullName evidence="4">Deoxyribonuclease RhsC</fullName>
        <ecNumber evidence="4">3.1.-.-</ecNumber>
    </submittedName>
</protein>
<dbReference type="InterPro" id="IPR022385">
    <property type="entry name" value="Rhs_assc_core"/>
</dbReference>
<proteinExistence type="predicted"/>
<dbReference type="EC" id="3.1.-.-" evidence="4"/>
<feature type="domain" description="Teneurin-like YD-shell" evidence="3">
    <location>
        <begin position="473"/>
        <end position="639"/>
    </location>
</feature>
<dbReference type="PANTHER" id="PTHR32305:SF15">
    <property type="entry name" value="PROTEIN RHSA-RELATED"/>
    <property type="match status" value="1"/>
</dbReference>
<dbReference type="OrthoDB" id="232855at2"/>
<accession>A0A517Y0U1</accession>
<dbReference type="NCBIfam" id="TIGR01643">
    <property type="entry name" value="YD_repeat_2x"/>
    <property type="match status" value="8"/>
</dbReference>
<dbReference type="AlphaFoldDB" id="A0A517Y0U1"/>
<dbReference type="KEGG" id="uli:ETAA1_53730"/>
<evidence type="ECO:0000313" key="4">
    <source>
        <dbReference type="EMBL" id="QDU23374.1"/>
    </source>
</evidence>
<evidence type="ECO:0000256" key="2">
    <source>
        <dbReference type="SAM" id="MobiDB-lite"/>
    </source>
</evidence>
<dbReference type="Pfam" id="PF05593">
    <property type="entry name" value="RHS_repeat"/>
    <property type="match status" value="8"/>
</dbReference>
<name>A0A517Y0U1_9BACT</name>
<keyword evidence="5" id="KW-1185">Reference proteome</keyword>
<evidence type="ECO:0000256" key="1">
    <source>
        <dbReference type="ARBA" id="ARBA00022737"/>
    </source>
</evidence>
<dbReference type="Pfam" id="PF25023">
    <property type="entry name" value="TEN_YD-shell"/>
    <property type="match status" value="1"/>
</dbReference>
<evidence type="ECO:0000313" key="5">
    <source>
        <dbReference type="Proteomes" id="UP000319576"/>
    </source>
</evidence>
<feature type="compositionally biased region" description="Pro residues" evidence="2">
    <location>
        <begin position="855"/>
        <end position="865"/>
    </location>
</feature>
<feature type="compositionally biased region" description="Pro residues" evidence="2">
    <location>
        <begin position="875"/>
        <end position="895"/>
    </location>
</feature>
<keyword evidence="1" id="KW-0677">Repeat</keyword>
<feature type="region of interest" description="Disordered" evidence="2">
    <location>
        <begin position="788"/>
        <end position="816"/>
    </location>
</feature>
<dbReference type="Gene3D" id="2.180.10.10">
    <property type="entry name" value="RHS repeat-associated core"/>
    <property type="match status" value="2"/>
</dbReference>
<dbReference type="GO" id="GO:0016787">
    <property type="term" value="F:hydrolase activity"/>
    <property type="evidence" value="ECO:0007669"/>
    <property type="project" value="UniProtKB-KW"/>
</dbReference>
<sequence>MTVTDALAHAWVYAYDAAGNLTSVTDPLSHEWATTYDLLGRVTSVTDPLSHTTSYAYWTGSGADADAVTDPLSHVTTTAYDRFGRLAEVSDPLAHATTFGYDRVGRVVSVTDPRGTPTTFDRDALGRVTLVTEAVGYAEERETAYAYTAAGDLETVTDPRGYDTRFAYDAAGRVTSVTAAYGTSVALTTTTGYDLLDRVTSTVAPGGRETRYDYDELGQLRTLTEGYGTALERDTTFDYDATGNLTEVTDPLSHATTYGYDAAGRLTTVTDPLSHVTTLGYDAAGNRTSVEDASGNVTLFAYDALNRVETETDALGKDTTYAYDAAGRLDTVTDRLGQQRVFGYDDAGRLTSDTWKSALGVTVRTRTFGYDSTGNLTSATDPDGSYALTYDRLNRPVTVDEPFGVSLEFGYDVAGNRTSVADDQGGAVTSTFDPLGRLTSRWLDGPGADARVDFAYGANGQLDTLTRYADLAGTTLVGTTEYGYDDLDRTTGITHKGPTGTTLLASTYGYDLADRLTSRTEGGVTTSYTSDAAGQLTADGGTSFAYDDTGNRTGTGVTVGDGNRVLSDGTWTYSYDDAGRLVKKSQGSAAETWTYTYDHLGRLTGATKAATDGGAATATVAYTYDALGNRATRTAWDGTTTTTERYAYDGWDTAKPGAVGTENFDAWAEVDGSGTVTTRRAFGAGFDAPVAAVGGSSAGWYAADLVGSVRLNLNAAGAATHSATYSAFGVVTAGGAGDRYGYAGREWDGVLGQSYNRARVYDPATGRWNAEDPLGLAARDVNLYRYVGNAPTTSTDPSGMQPPATPSPPEVYTGPLTVDPQVLQQYLGRPGVRPSDISGPPQPNAGGHWSGRPQPGGPPAGPFGLPPFTLLNPFPRLPDPPAAAPPAPDRPPQPPSGDNGFWNEVFDELFMVGEYVLKNPIQAQGTFNLENGKSLFDAIVMGPVRTGWFAHDIVRSACDKDYRSDHPIYGPYQHAEAGYWKTWGLLTLDVVTSIPATKAGAKGAKAGWQGAKFGWGKFAAWMERTAPGRPGAVPDRMLGPVRDTTPWEFNDYKAWVERASGNKITVRRARPGELPPETGGNFLPPAAPGQPATIVIPEGAGYSTYIHEYIHGQLSLRMPMYSTSPTWMREWWTVREVAGLDQRVFQLGTNGKSGVWESLTRAEQQAQIRSLQKHLFEHEANVGRIPDADRARVMDDIRRLQGMLRPE</sequence>
<reference evidence="4 5" key="1">
    <citation type="submission" date="2019-02" db="EMBL/GenBank/DDBJ databases">
        <title>Deep-cultivation of Planctomycetes and their phenomic and genomic characterization uncovers novel biology.</title>
        <authorList>
            <person name="Wiegand S."/>
            <person name="Jogler M."/>
            <person name="Boedeker C."/>
            <person name="Pinto D."/>
            <person name="Vollmers J."/>
            <person name="Rivas-Marin E."/>
            <person name="Kohn T."/>
            <person name="Peeters S.H."/>
            <person name="Heuer A."/>
            <person name="Rast P."/>
            <person name="Oberbeckmann S."/>
            <person name="Bunk B."/>
            <person name="Jeske O."/>
            <person name="Meyerdierks A."/>
            <person name="Storesund J.E."/>
            <person name="Kallscheuer N."/>
            <person name="Luecker S."/>
            <person name="Lage O.M."/>
            <person name="Pohl T."/>
            <person name="Merkel B.J."/>
            <person name="Hornburger P."/>
            <person name="Mueller R.-W."/>
            <person name="Bruemmer F."/>
            <person name="Labrenz M."/>
            <person name="Spormann A.M."/>
            <person name="Op den Camp H."/>
            <person name="Overmann J."/>
            <person name="Amann R."/>
            <person name="Jetten M.S.M."/>
            <person name="Mascher T."/>
            <person name="Medema M.H."/>
            <person name="Devos D.P."/>
            <person name="Kaster A.-K."/>
            <person name="Ovreas L."/>
            <person name="Rohde M."/>
            <person name="Galperin M.Y."/>
            <person name="Jogler C."/>
        </authorList>
    </citation>
    <scope>NUCLEOTIDE SEQUENCE [LARGE SCALE GENOMIC DNA]</scope>
    <source>
        <strain evidence="4 5">ETA_A1</strain>
    </source>
</reference>
<gene>
    <name evidence="4" type="primary">rhsC</name>
    <name evidence="4" type="ORF">ETAA1_53730</name>
</gene>
<dbReference type="Proteomes" id="UP000319576">
    <property type="component" value="Chromosome"/>
</dbReference>
<dbReference type="EMBL" id="CP036273">
    <property type="protein sequence ID" value="QDU23374.1"/>
    <property type="molecule type" value="Genomic_DNA"/>
</dbReference>
<feature type="region of interest" description="Disordered" evidence="2">
    <location>
        <begin position="828"/>
        <end position="900"/>
    </location>
</feature>
<dbReference type="InterPro" id="IPR050708">
    <property type="entry name" value="T6SS_VgrG/RHS"/>
</dbReference>
<keyword evidence="4" id="KW-0378">Hydrolase</keyword>
<evidence type="ECO:0000259" key="3">
    <source>
        <dbReference type="Pfam" id="PF25023"/>
    </source>
</evidence>
<dbReference type="InterPro" id="IPR056823">
    <property type="entry name" value="TEN-like_YD-shell"/>
</dbReference>